<dbReference type="GO" id="GO:0010468">
    <property type="term" value="P:regulation of gene expression"/>
    <property type="evidence" value="ECO:0007669"/>
    <property type="project" value="InterPro"/>
</dbReference>
<dbReference type="RefSeq" id="WP_114745709.1">
    <property type="nucleotide sequence ID" value="NZ_QQAY01000005.1"/>
</dbReference>
<dbReference type="AlphaFoldDB" id="A0A370GF94"/>
<evidence type="ECO:0000313" key="3">
    <source>
        <dbReference type="Proteomes" id="UP000255326"/>
    </source>
</evidence>
<feature type="transmembrane region" description="Helical" evidence="1">
    <location>
        <begin position="15"/>
        <end position="40"/>
    </location>
</feature>
<feature type="transmembrane region" description="Helical" evidence="1">
    <location>
        <begin position="277"/>
        <end position="298"/>
    </location>
</feature>
<name>A0A370GF94_9BACI</name>
<dbReference type="PIRSF" id="PIRSF038991">
    <property type="entry name" value="Protein_AbrB"/>
    <property type="match status" value="1"/>
</dbReference>
<dbReference type="InterPro" id="IPR007820">
    <property type="entry name" value="AbrB_fam"/>
</dbReference>
<dbReference type="InterPro" id="IPR017516">
    <property type="entry name" value="AbrB_dup"/>
</dbReference>
<dbReference type="EMBL" id="QQAY01000005">
    <property type="protein sequence ID" value="RDI42331.1"/>
    <property type="molecule type" value="Genomic_DNA"/>
</dbReference>
<evidence type="ECO:0000313" key="2">
    <source>
        <dbReference type="EMBL" id="RDI42331.1"/>
    </source>
</evidence>
<dbReference type="OrthoDB" id="5460360at2"/>
<feature type="transmembrane region" description="Helical" evidence="1">
    <location>
        <begin position="340"/>
        <end position="358"/>
    </location>
</feature>
<keyword evidence="3" id="KW-1185">Reference proteome</keyword>
<organism evidence="2 3">
    <name type="scientific">Falsibacillus pallidus</name>
    <dbReference type="NCBI Taxonomy" id="493781"/>
    <lineage>
        <taxon>Bacteria</taxon>
        <taxon>Bacillati</taxon>
        <taxon>Bacillota</taxon>
        <taxon>Bacilli</taxon>
        <taxon>Bacillales</taxon>
        <taxon>Bacillaceae</taxon>
        <taxon>Falsibacillus</taxon>
    </lineage>
</organism>
<accession>A0A370GF94</accession>
<comment type="caution">
    <text evidence="2">The sequence shown here is derived from an EMBL/GenBank/DDBJ whole genome shotgun (WGS) entry which is preliminary data.</text>
</comment>
<feature type="transmembrane region" description="Helical" evidence="1">
    <location>
        <begin position="194"/>
        <end position="215"/>
    </location>
</feature>
<feature type="transmembrane region" description="Helical" evidence="1">
    <location>
        <begin position="248"/>
        <end position="265"/>
    </location>
</feature>
<feature type="transmembrane region" description="Helical" evidence="1">
    <location>
        <begin position="155"/>
        <end position="174"/>
    </location>
</feature>
<keyword evidence="1" id="KW-0812">Transmembrane</keyword>
<dbReference type="Proteomes" id="UP000255326">
    <property type="component" value="Unassembled WGS sequence"/>
</dbReference>
<keyword evidence="1" id="KW-1133">Transmembrane helix</keyword>
<dbReference type="PANTHER" id="PTHR38457">
    <property type="entry name" value="REGULATOR ABRB-RELATED"/>
    <property type="match status" value="1"/>
</dbReference>
<dbReference type="NCBIfam" id="TIGR03082">
    <property type="entry name" value="Gneg_AbrB_dup"/>
    <property type="match status" value="2"/>
</dbReference>
<feature type="transmembrane region" description="Helical" evidence="1">
    <location>
        <begin position="61"/>
        <end position="79"/>
    </location>
</feature>
<dbReference type="Pfam" id="PF05145">
    <property type="entry name" value="AbrB"/>
    <property type="match status" value="1"/>
</dbReference>
<reference evidence="2 3" key="1">
    <citation type="submission" date="2018-07" db="EMBL/GenBank/DDBJ databases">
        <title>Genomic Encyclopedia of Type Strains, Phase IV (KMG-IV): sequencing the most valuable type-strain genomes for metagenomic binning, comparative biology and taxonomic classification.</title>
        <authorList>
            <person name="Goeker M."/>
        </authorList>
    </citation>
    <scope>NUCLEOTIDE SEQUENCE [LARGE SCALE GENOMIC DNA]</scope>
    <source>
        <strain evidence="2 3">DSM 25281</strain>
    </source>
</reference>
<gene>
    <name evidence="2" type="ORF">DFR59_105172</name>
</gene>
<proteinExistence type="predicted"/>
<sequence>MNHITDWKESLWVRFGWTLLLSLIGGAVFFSFHAPIPWLLGPMASGLIASRFKMIRLYWPVQLRNVGLIIVGYLLGLSITKNTLIEISHQLPSMLMTTLIIILFSALMAWFFSKWSGVDYKTTLTGSIPGGLSQMVTLGEEIKGIDLTVVTLIQVSRLICIIFLVPFMLFSPLYSTGEAGGSTGIKAAVQTVDWSGLFPNILVFLAAASLLALLGKRIKLPTPFLLGPILATAIISISGLKGPQLPNLLINISQILIGGYFGLMMKTNQFPNKYKMVGFALLNGVILTSFCWGLSFVMEYAHHLSAITSFLSVAPGGMDQMGLIAKELHANLSIITGYQIFRIFFILFIVPPVLKWLFTRQTRKARSLG</sequence>
<keyword evidence="1" id="KW-0472">Membrane</keyword>
<dbReference type="GO" id="GO:0016020">
    <property type="term" value="C:membrane"/>
    <property type="evidence" value="ECO:0007669"/>
    <property type="project" value="InterPro"/>
</dbReference>
<feature type="transmembrane region" description="Helical" evidence="1">
    <location>
        <begin position="222"/>
        <end position="242"/>
    </location>
</feature>
<dbReference type="PANTHER" id="PTHR38457:SF1">
    <property type="entry name" value="REGULATOR ABRB-RELATED"/>
    <property type="match status" value="1"/>
</dbReference>
<protein>
    <recommendedName>
        <fullName evidence="4">AbrB family transcriptional regulator</fullName>
    </recommendedName>
</protein>
<evidence type="ECO:0000256" key="1">
    <source>
        <dbReference type="SAM" id="Phobius"/>
    </source>
</evidence>
<feature type="transmembrane region" description="Helical" evidence="1">
    <location>
        <begin position="91"/>
        <end position="112"/>
    </location>
</feature>
<evidence type="ECO:0008006" key="4">
    <source>
        <dbReference type="Google" id="ProtNLM"/>
    </source>
</evidence>